<dbReference type="Pfam" id="PF13243">
    <property type="entry name" value="SQHop_cyclase_C"/>
    <property type="match status" value="1"/>
</dbReference>
<dbReference type="SUPFAM" id="SSF48208">
    <property type="entry name" value="Six-hairpin glycosidases"/>
    <property type="match status" value="1"/>
</dbReference>
<comment type="caution">
    <text evidence="2">The sequence shown here is derived from an EMBL/GenBank/DDBJ whole genome shotgun (WGS) entry which is preliminary data.</text>
</comment>
<organism evidence="2 3">
    <name type="scientific">Roseateles aquae</name>
    <dbReference type="NCBI Taxonomy" id="3077235"/>
    <lineage>
        <taxon>Bacteria</taxon>
        <taxon>Pseudomonadati</taxon>
        <taxon>Pseudomonadota</taxon>
        <taxon>Betaproteobacteria</taxon>
        <taxon>Burkholderiales</taxon>
        <taxon>Sphaerotilaceae</taxon>
        <taxon>Roseateles</taxon>
    </lineage>
</organism>
<dbReference type="Proteomes" id="UP001246372">
    <property type="component" value="Unassembled WGS sequence"/>
</dbReference>
<gene>
    <name evidence="2" type="ORF">RQP53_01420</name>
</gene>
<evidence type="ECO:0000313" key="3">
    <source>
        <dbReference type="Proteomes" id="UP001246372"/>
    </source>
</evidence>
<dbReference type="RefSeq" id="WP_315648185.1">
    <property type="nucleotide sequence ID" value="NZ_JAVXZY010000001.1"/>
</dbReference>
<reference evidence="2" key="1">
    <citation type="submission" date="2023-09" db="EMBL/GenBank/DDBJ databases">
        <title>Paucibacter sp. APW11 Genome sequencing and assembly.</title>
        <authorList>
            <person name="Kim I."/>
        </authorList>
    </citation>
    <scope>NUCLEOTIDE SEQUENCE</scope>
    <source>
        <strain evidence="2">APW11</strain>
    </source>
</reference>
<dbReference type="InterPro" id="IPR032696">
    <property type="entry name" value="SQ_cyclase_C"/>
</dbReference>
<protein>
    <recommendedName>
        <fullName evidence="1">Squalene cyclase C-terminal domain-containing protein</fullName>
    </recommendedName>
</protein>
<sequence>MLSAAKQMLRNWREQAALSPAAKAELARDKQGLPASDPGIEPAVRAAVQWLKRAQDESATHDGGVARDYSLNEGWGPSYPETTGYIIPTMIDYGQRYGDQDAIERARRMLDWLVSIQFPEGGFMGGKVNATLRVPVTFNTGQILIGLAAGASTFGDAYLQPMHKAAVWLRDSLDADGCWRKHATPFAKAGDKTYETHVSWGLFEAARVAPGNGYAEAAMKQVRWALTQQQANGWLANCCLTNPDTPLTHTLGYALRGFMEAHRFSGDADVLARAIKTADGLLSALRPDGFLPGMLKPDWSAAVSWSCLTGEVQIAHSWLMLFELTGERKYLEAAQKANRYVRRTMRLDGPADQLGAVKGSFPVDGAYGRWQYLNWAPKFMIDANLLELDISRRG</sequence>
<accession>A0ABU3P745</accession>
<evidence type="ECO:0000313" key="2">
    <source>
        <dbReference type="EMBL" id="MDT8997928.1"/>
    </source>
</evidence>
<dbReference type="InterPro" id="IPR008928">
    <property type="entry name" value="6-hairpin_glycosidase_sf"/>
</dbReference>
<dbReference type="EMBL" id="JAVXZY010000001">
    <property type="protein sequence ID" value="MDT8997928.1"/>
    <property type="molecule type" value="Genomic_DNA"/>
</dbReference>
<proteinExistence type="predicted"/>
<feature type="domain" description="Squalene cyclase C-terminal" evidence="1">
    <location>
        <begin position="90"/>
        <end position="254"/>
    </location>
</feature>
<evidence type="ECO:0000259" key="1">
    <source>
        <dbReference type="Pfam" id="PF13243"/>
    </source>
</evidence>
<name>A0ABU3P745_9BURK</name>
<dbReference type="Gene3D" id="1.50.10.20">
    <property type="match status" value="1"/>
</dbReference>
<keyword evidence="3" id="KW-1185">Reference proteome</keyword>